<name>A0AA40EJZ7_9PEZI</name>
<feature type="region of interest" description="Disordered" evidence="1">
    <location>
        <begin position="248"/>
        <end position="279"/>
    </location>
</feature>
<feature type="compositionally biased region" description="Pro residues" evidence="1">
    <location>
        <begin position="75"/>
        <end position="85"/>
    </location>
</feature>
<evidence type="ECO:0000313" key="4">
    <source>
        <dbReference type="Proteomes" id="UP001172155"/>
    </source>
</evidence>
<keyword evidence="2" id="KW-1133">Transmembrane helix</keyword>
<organism evidence="3 4">
    <name type="scientific">Schizothecium vesticola</name>
    <dbReference type="NCBI Taxonomy" id="314040"/>
    <lineage>
        <taxon>Eukaryota</taxon>
        <taxon>Fungi</taxon>
        <taxon>Dikarya</taxon>
        <taxon>Ascomycota</taxon>
        <taxon>Pezizomycotina</taxon>
        <taxon>Sordariomycetes</taxon>
        <taxon>Sordariomycetidae</taxon>
        <taxon>Sordariales</taxon>
        <taxon>Schizotheciaceae</taxon>
        <taxon>Schizothecium</taxon>
    </lineage>
</organism>
<gene>
    <name evidence="3" type="ORF">B0T18DRAFT_373666</name>
</gene>
<proteinExistence type="predicted"/>
<protein>
    <recommendedName>
        <fullName evidence="5">Peroxin 22-like protein</fullName>
    </recommendedName>
</protein>
<keyword evidence="2" id="KW-0472">Membrane</keyword>
<feature type="region of interest" description="Disordered" evidence="1">
    <location>
        <begin position="44"/>
        <end position="103"/>
    </location>
</feature>
<dbReference type="AlphaFoldDB" id="A0AA40EJZ7"/>
<dbReference type="EMBL" id="JAUKUD010000006">
    <property type="protein sequence ID" value="KAK0740615.1"/>
    <property type="molecule type" value="Genomic_DNA"/>
</dbReference>
<feature type="transmembrane region" description="Helical" evidence="2">
    <location>
        <begin position="20"/>
        <end position="39"/>
    </location>
</feature>
<keyword evidence="2" id="KW-0812">Transmembrane</keyword>
<accession>A0AA40EJZ7</accession>
<evidence type="ECO:0000313" key="3">
    <source>
        <dbReference type="EMBL" id="KAK0740615.1"/>
    </source>
</evidence>
<keyword evidence="4" id="KW-1185">Reference proteome</keyword>
<evidence type="ECO:0000256" key="2">
    <source>
        <dbReference type="SAM" id="Phobius"/>
    </source>
</evidence>
<evidence type="ECO:0000256" key="1">
    <source>
        <dbReference type="SAM" id="MobiDB-lite"/>
    </source>
</evidence>
<reference evidence="3" key="1">
    <citation type="submission" date="2023-06" db="EMBL/GenBank/DDBJ databases">
        <title>Genome-scale phylogeny and comparative genomics of the fungal order Sordariales.</title>
        <authorList>
            <consortium name="Lawrence Berkeley National Laboratory"/>
            <person name="Hensen N."/>
            <person name="Bonometti L."/>
            <person name="Westerberg I."/>
            <person name="Brannstrom I.O."/>
            <person name="Guillou S."/>
            <person name="Cros-Aarteil S."/>
            <person name="Calhoun S."/>
            <person name="Haridas S."/>
            <person name="Kuo A."/>
            <person name="Mondo S."/>
            <person name="Pangilinan J."/>
            <person name="Riley R."/>
            <person name="LaButti K."/>
            <person name="Andreopoulos B."/>
            <person name="Lipzen A."/>
            <person name="Chen C."/>
            <person name="Yanf M."/>
            <person name="Daum C."/>
            <person name="Ng V."/>
            <person name="Clum A."/>
            <person name="Steindorff A."/>
            <person name="Ohm R."/>
            <person name="Martin F."/>
            <person name="Silar P."/>
            <person name="Natvig D."/>
            <person name="Lalanne C."/>
            <person name="Gautier V."/>
            <person name="Ament-velasquez S.L."/>
            <person name="Kruys A."/>
            <person name="Hutchinson M.I."/>
            <person name="Powell A.J."/>
            <person name="Barry K."/>
            <person name="Miller A.N."/>
            <person name="Grigoriev I.V."/>
            <person name="Debuchy R."/>
            <person name="Gladieux P."/>
            <person name="Thoren M.H."/>
            <person name="Johannesson H."/>
        </authorList>
    </citation>
    <scope>NUCLEOTIDE SEQUENCE</scope>
    <source>
        <strain evidence="3">SMH3187-1</strain>
    </source>
</reference>
<dbReference type="Proteomes" id="UP001172155">
    <property type="component" value="Unassembled WGS sequence"/>
</dbReference>
<evidence type="ECO:0008006" key="5">
    <source>
        <dbReference type="Google" id="ProtNLM"/>
    </source>
</evidence>
<sequence length="416" mass="44877">MSSPYDHRGSSRRRGVWSHWVPLALTVAVASAGVAAWVWSQRKDEHEDAETEAAYQDLDYDNADYGDNPAYGTAGPPPRSGPGAPPSYAGIETRDLSGAGPVKDSSGWGAQMTGALRRTPSPQQFLDTAKKTVAAGVTAAGAAVGSALAAIREEDKTAYADHETWSEEVESRKEKAVVAQSKDVKDANKRRKKVAIVLTADNHVDDDDSDGFHEHASILSHIPKNIDHSKVKLYVLIYAPNLKDTSVGASSTLPPPSLSSSFSNIDHAQAQTPGEEAKSPLVSATTADPAYNAVYAQAQSLVEKDSMVLTFTTPNGHSHILRHIQPEIVYLQESLAGDNGSVVTQLQTWLRRELILVVGAEGGDGGLADSESEAEKTGKEELWWHREDRVGRGRGVVVVDGLRVHDDWLRRVQGHE</sequence>
<comment type="caution">
    <text evidence="3">The sequence shown here is derived from an EMBL/GenBank/DDBJ whole genome shotgun (WGS) entry which is preliminary data.</text>
</comment>